<evidence type="ECO:0000256" key="2">
    <source>
        <dbReference type="PROSITE-ProRule" id="PRU00557"/>
    </source>
</evidence>
<keyword evidence="8" id="KW-1185">Reference proteome</keyword>
<gene>
    <name evidence="7" type="ORF">KOW79_005949</name>
</gene>
<dbReference type="SUPFAM" id="SSF56968">
    <property type="entry name" value="Lipovitellin-phosvitin complex, beta-sheet shell regions"/>
    <property type="match status" value="2"/>
</dbReference>
<feature type="signal peptide" evidence="4">
    <location>
        <begin position="1"/>
        <end position="25"/>
    </location>
</feature>
<dbReference type="InterPro" id="IPR014853">
    <property type="entry name" value="VWF/SSPO/ZAN-like_Cys-rich_dom"/>
</dbReference>
<reference evidence="7 8" key="1">
    <citation type="submission" date="2021-06" db="EMBL/GenBank/DDBJ databases">
        <title>Chromosome-level genome assembly of the red-tail catfish (Hemibagrus wyckioides).</title>
        <authorList>
            <person name="Shao F."/>
        </authorList>
    </citation>
    <scope>NUCLEOTIDE SEQUENCE [LARGE SCALE GENOMIC DNA]</scope>
    <source>
        <strain evidence="7">EC202008001</strain>
        <tissue evidence="7">Blood</tissue>
    </source>
</reference>
<dbReference type="EMBL" id="JAHKSW010000007">
    <property type="protein sequence ID" value="KAG7329727.1"/>
    <property type="molecule type" value="Genomic_DNA"/>
</dbReference>
<dbReference type="PANTHER" id="PTHR37860:SF2">
    <property type="entry name" value="VITELLOGENIN DOMAIN-CONTAINING PROTEIN"/>
    <property type="match status" value="1"/>
</dbReference>
<sequence>MSLSRLLMPWDLFILLLISIFPGEGHKLQQGQLCKSTCSASWNMQKGQRHTYRYSTTITSSMKGPTSGGSQLAFDCVVDIDTLPGCPDMLLRLRNPQIKQSSPKKENSVLRLKNIREALEKKPLRFLLQGGKVTALCPQGTEQVWALNIKRAILSMLQTSHSGRVRETVKETDIYGTCISSYELKGTSLVKTRHLQQCLQDRVNDFWQNSVPLKDDRTVNANLKCTQHYGTTIMDRVNCTETVVLVPLSGSLDMAQTSTVSTLTLLRTLDGIQIDSGLHDEGYLTDLQFDMDAVKPSQRGSRLIQELSSTVRRICANSADQQQQSDLFLSLALQLRTLTLQQLSEVWQEVSFKCLDDWQPLLEALPSCGSEACIQFTTNLILNKEIGQDHITSFLSTVTFTSYPTSSMINHISSLLKLPPIRPKTLLAVSSLVHRFCQRERTPCSQIPAVQELVLVLKEDLRQSCGGQEPLPITELLHVLKAVENIGLPEFIPPLKICIHNHSAPEELRLAVVQAFRHIPCHRKVSFRMENAESFLWSMFEGQHAATNKSPTDQTVSTSHGKKKQKRNESRLSSQQENANENEDCKSNILSPLKSKFTGKRKSHNEFQCWINVKMFGNDLTYMTCNEMLGKLRELSLSVAGFTVKLLKGQEVKLNHRAVVLAEDLVLPSLSGLPIKLNINMSSFYSLWVKGSANFKDWSQFSLAGYVKPKAFVDISARMGVDGGFGRVGLEWVTQFRTSTTLDGGIYVHNGQSLKMVLNTPDDVMEILSFSFRMYRISGESREELTPRNLKEKTTCSPKTWSKMLGWQLCTDVTYPVLLMGKSFPPPGPMIFSLRLQKLDRVLQKYLLEAAYSFVPKQNSWIPREANLLIFLGTPQSTIPRDISLDFNLNPQRLILKIVHPQKSILIQGQFDEVNGQRSGKAEILIDDKYHYYLKGLIETLNLPSEKRTQYQLEAKFAADGHPVILSANVTHGLNRKINVSAKLKNVFIKDAAFSVQVERRQDEGKRQYSLDAGLLLPYLLNTRILGLLENRGLEWTSGLRIRYGVQEDSENTQECHMSQNLRHEVKPAEKHYGMTVEHELQCSHMTFINHRIQMQHERSPIHIQSSLDLSYGNHWNQGSNKQRVLLNQSIRNQSGPSLTSYALEFSLRIPDKGLNCKTQFLYSHQKRRQSEMSTHLKVNYNDQIPLVAGLHWKDMSAKSSLRKWEGSLNMDTPWMYVYMAHKLSQLQHGTSQFTSEITTRKMITISNLMVDGLYRERGRDREGHLYIFTPTVTYMKVGGYIVAGKRRVNASCSISTAWMPTLRGEISLGNGKELKTLDMSTGYGKENLNISASLNTVDKKLKKRFLMMTITLSDLNNSYFELDIGGRVEEMRKDVNLYQKRWVLHFRQPYKFLPQSLHLQKTFTVDLHKGIYIFESKLLLSDNRKAIHVLTLGFRPQHFQPYVCSSLINSFNLENVPQDLEICISIYKNQTMQVLQGRMLIAKKEKVLVLGQVQLYDEGSQQGVVIKVNLTQLLQMKIPSLVTFDGEAMRSYRTSKDFKYIAKGNVAIDDKDYDAYLSLEKTPSGNISSSGYLRSDGKINAMLDVSLANAIRKNVHAVDLTLSFQQTLFPPVIAELHLHLSANSSSDSFFVLCALRKSDEVFQAQLNAALEQNPGLRLSLLGDLNVSLSGVSVLTHVSSLAGLLDQAKCLTEGYLTLTVDQAVYRVEMKHTKSRFKEETNGSESAWICVLAQEKSLCMNISRIFIEHEENALQAQLDHSFPLLLSAGIPFTTSCMVDVKQCKSGLSAELVLHAGAQELKLMLQRRLHNSTEIAGHLLVNCMGRIGLDHLLGYCYSEALDQSLRMEIQANLSDSIQILPENQGTLSLLLKILGHHLTPSTGLMVNVHHNISSLQPYVPFGFNTKSQLNRSSSSVKAAAELVIDDHGMRFKGQASQTKLGFKQVFELYHSLPQLMTVPSSLLVKTWYAGRNGSHVLTHQTQWMDENSPAPTGLQQWKSRQIDEFGPQTRGWGLEVRFENDTQSKRGNVVIEWDLTGAQEQLHLSWDHGTPVNVSVTVNNQSHKDFSMMQACVFVSPGQMRSVLPLVEAHGCASMAQEGKFSFSQNAELKWGDKKMIQSMKYQIHSNLKDLLEHHVLLGLCPPQPALSWSGSHRVNSGKDLLYSHTSVSLSDQTQNNAFVLALRNTSSAQRSHYSLLTEWKMGNWSIELGGNVHTTSRNSALQVQAKLDRNELVWLQTMLGKRCLQAAAGYDGDSSDDLRMTLCLEGNHWLTFKTQRGGSGMENETLALISMGAVDRGLVFRAKGCEACLAATEARLQQLGTHMKKKLLQRVQRLHHLLLDFRRQAGGNEPVQELSQSILHMMRRAENLLLQRGSLPWDLWMSGSVRHAFTHSLPRTLQILQHMSQLVQQELRKPLATLAGAYHDVTGERLDVMWHGLLDMWGRVLEQMLPAVLHNHHLRTPSITALRTAITAVDLVMQHTVQWAESRLAMMLVGFRRQLAFMYKFSEREGEMTVSLPVPRNPWTKRSVVSIAEVIVEEFLMKPLLSLNSASITAELYRLKRKLMDSPFNHQAFLVADGFIVSFDGQVLKIPDSCDLVLAADVTTNAFVITLKSDQKEKQHSLMVQLQNTTIIVRPKGQQMEVDCRSIHTPFTNSDVTVTRELNLLTVSNRKGLLVTCDPSLSTCSVTLDGWLHGISRGLLGTNDNEVGNDYLLPNGSQAHSMDEFTQGWNMGSNCVSVESESCTNRMAANLSCSLFFSSTMSPLSSCFRVVDPKQFLMMCERSQCDALDATRTSVCKLALAYVQLCHRNYIPLELPIQCA</sequence>
<protein>
    <recommendedName>
        <fullName evidence="9">Vitellogenin domain-containing protein</fullName>
    </recommendedName>
</protein>
<dbReference type="InterPro" id="IPR015819">
    <property type="entry name" value="Lipid_transp_b-sht_shell"/>
</dbReference>
<dbReference type="InterPro" id="IPR001747">
    <property type="entry name" value="Vitellogenin_N"/>
</dbReference>
<feature type="chain" id="PRO_5039411831" description="Vitellogenin domain-containing protein" evidence="4">
    <location>
        <begin position="26"/>
        <end position="2819"/>
    </location>
</feature>
<feature type="domain" description="VWFD" evidence="6">
    <location>
        <begin position="2569"/>
        <end position="2735"/>
    </location>
</feature>
<proteinExistence type="predicted"/>
<dbReference type="PROSITE" id="PS51211">
    <property type="entry name" value="VITELLOGENIN"/>
    <property type="match status" value="1"/>
</dbReference>
<evidence type="ECO:0008006" key="9">
    <source>
        <dbReference type="Google" id="ProtNLM"/>
    </source>
</evidence>
<organism evidence="7 8">
    <name type="scientific">Hemibagrus wyckioides</name>
    <dbReference type="NCBI Taxonomy" id="337641"/>
    <lineage>
        <taxon>Eukaryota</taxon>
        <taxon>Metazoa</taxon>
        <taxon>Chordata</taxon>
        <taxon>Craniata</taxon>
        <taxon>Vertebrata</taxon>
        <taxon>Euteleostomi</taxon>
        <taxon>Actinopterygii</taxon>
        <taxon>Neopterygii</taxon>
        <taxon>Teleostei</taxon>
        <taxon>Ostariophysi</taxon>
        <taxon>Siluriformes</taxon>
        <taxon>Bagridae</taxon>
        <taxon>Hemibagrus</taxon>
    </lineage>
</organism>
<dbReference type="InterPro" id="IPR011030">
    <property type="entry name" value="Lipovitellin_superhlx_dom"/>
</dbReference>
<dbReference type="OrthoDB" id="6484170at2759"/>
<dbReference type="PROSITE" id="PS51233">
    <property type="entry name" value="VWFD"/>
    <property type="match status" value="1"/>
</dbReference>
<accession>A0A9D3NWI3</accession>
<dbReference type="Pfam" id="PF21013">
    <property type="entry name" value="LOC400499"/>
    <property type="match status" value="1"/>
</dbReference>
<dbReference type="Gene3D" id="2.20.80.10">
    <property type="entry name" value="Lipovitellin-phosvitin complex, chain A, domain 4"/>
    <property type="match status" value="1"/>
</dbReference>
<dbReference type="Gene3D" id="1.25.10.20">
    <property type="entry name" value="Vitellinogen, superhelical"/>
    <property type="match status" value="1"/>
</dbReference>
<evidence type="ECO:0000256" key="4">
    <source>
        <dbReference type="SAM" id="SignalP"/>
    </source>
</evidence>
<dbReference type="PANTHER" id="PTHR37860">
    <property type="entry name" value="AGAP008810-PA"/>
    <property type="match status" value="1"/>
</dbReference>
<dbReference type="Pfam" id="PF01347">
    <property type="entry name" value="Vitellogenin_N"/>
    <property type="match status" value="1"/>
</dbReference>
<comment type="caution">
    <text evidence="2">Lacks conserved residue(s) required for the propagation of feature annotation.</text>
</comment>
<evidence type="ECO:0000313" key="8">
    <source>
        <dbReference type="Proteomes" id="UP000824219"/>
    </source>
</evidence>
<evidence type="ECO:0000259" key="5">
    <source>
        <dbReference type="PROSITE" id="PS51211"/>
    </source>
</evidence>
<name>A0A9D3NWI3_9TELE</name>
<dbReference type="InterPro" id="IPR001846">
    <property type="entry name" value="VWF_type-D"/>
</dbReference>
<comment type="caution">
    <text evidence="7">The sequence shown here is derived from an EMBL/GenBank/DDBJ whole genome shotgun (WGS) entry which is preliminary data.</text>
</comment>
<dbReference type="GO" id="GO:0005319">
    <property type="term" value="F:lipid transporter activity"/>
    <property type="evidence" value="ECO:0007669"/>
    <property type="project" value="InterPro"/>
</dbReference>
<keyword evidence="1 4" id="KW-0732">Signal</keyword>
<dbReference type="SMART" id="SM00638">
    <property type="entry name" value="LPD_N"/>
    <property type="match status" value="1"/>
</dbReference>
<dbReference type="SUPFAM" id="SSF48431">
    <property type="entry name" value="Lipovitellin-phosvitin complex, superhelical domain"/>
    <property type="match status" value="1"/>
</dbReference>
<evidence type="ECO:0000313" key="7">
    <source>
        <dbReference type="EMBL" id="KAG7329727.1"/>
    </source>
</evidence>
<dbReference type="SMART" id="SM00216">
    <property type="entry name" value="VWD"/>
    <property type="match status" value="1"/>
</dbReference>
<evidence type="ECO:0000259" key="6">
    <source>
        <dbReference type="PROSITE" id="PS51233"/>
    </source>
</evidence>
<feature type="region of interest" description="Disordered" evidence="3">
    <location>
        <begin position="546"/>
        <end position="585"/>
    </location>
</feature>
<feature type="domain" description="Vitellogenin" evidence="5">
    <location>
        <begin position="42"/>
        <end position="543"/>
    </location>
</feature>
<dbReference type="InterPro" id="IPR015255">
    <property type="entry name" value="Vitellinogen_open_b-sht"/>
</dbReference>
<dbReference type="InterPro" id="IPR015816">
    <property type="entry name" value="Vitellinogen_b-sht_N"/>
</dbReference>
<dbReference type="SMART" id="SM01169">
    <property type="entry name" value="DUF1943"/>
    <property type="match status" value="1"/>
</dbReference>
<evidence type="ECO:0000256" key="1">
    <source>
        <dbReference type="ARBA" id="ARBA00022729"/>
    </source>
</evidence>
<dbReference type="Gene3D" id="2.30.230.10">
    <property type="entry name" value="Lipovitellin, beta-sheet shell regions, chain A"/>
    <property type="match status" value="1"/>
</dbReference>
<evidence type="ECO:0000256" key="3">
    <source>
        <dbReference type="SAM" id="MobiDB-lite"/>
    </source>
</evidence>
<dbReference type="Proteomes" id="UP000824219">
    <property type="component" value="Linkage Group LG07"/>
</dbReference>
<dbReference type="InterPro" id="IPR048484">
    <property type="entry name" value="LOC400499-like"/>
</dbReference>
<dbReference type="Pfam" id="PF00094">
    <property type="entry name" value="VWD"/>
    <property type="match status" value="1"/>
</dbReference>
<dbReference type="Pfam" id="PF08742">
    <property type="entry name" value="C8"/>
    <property type="match status" value="1"/>
</dbReference>
<feature type="compositionally biased region" description="Polar residues" evidence="3">
    <location>
        <begin position="546"/>
        <end position="559"/>
    </location>
</feature>